<protein>
    <submittedName>
        <fullName evidence="2">Uncharacterized protein</fullName>
    </submittedName>
</protein>
<evidence type="ECO:0000313" key="2">
    <source>
        <dbReference type="EMBL" id="KAK3881197.1"/>
    </source>
</evidence>
<comment type="caution">
    <text evidence="2">The sequence shown here is derived from an EMBL/GenBank/DDBJ whole genome shotgun (WGS) entry which is preliminary data.</text>
</comment>
<gene>
    <name evidence="2" type="ORF">Pcinc_014350</name>
</gene>
<evidence type="ECO:0000256" key="1">
    <source>
        <dbReference type="SAM" id="MobiDB-lite"/>
    </source>
</evidence>
<reference evidence="2" key="1">
    <citation type="submission" date="2023-10" db="EMBL/GenBank/DDBJ databases">
        <title>Genome assemblies of two species of porcelain crab, Petrolisthes cinctipes and Petrolisthes manimaculis (Anomura: Porcellanidae).</title>
        <authorList>
            <person name="Angst P."/>
        </authorList>
    </citation>
    <scope>NUCLEOTIDE SEQUENCE</scope>
    <source>
        <strain evidence="2">PB745_01</strain>
        <tissue evidence="2">Gill</tissue>
    </source>
</reference>
<feature type="region of interest" description="Disordered" evidence="1">
    <location>
        <begin position="79"/>
        <end position="150"/>
    </location>
</feature>
<evidence type="ECO:0000313" key="3">
    <source>
        <dbReference type="Proteomes" id="UP001286313"/>
    </source>
</evidence>
<proteinExistence type="predicted"/>
<name>A0AAE1KRV5_PETCI</name>
<accession>A0AAE1KRV5</accession>
<dbReference type="AlphaFoldDB" id="A0AAE1KRV5"/>
<sequence>MAVCRTAAPLTPSDSCYCRYPVCVDFSRHRLLQCSQVFIGQPQLLAALSAALAALSAALAALSAALAASVQQVCGGGAGAGVSVGRPQPQPQPQPAHSTVLGGVGEEEPQGGAGGPPRPAARASPPHQPPPKMRRTSLPAISVQRPASSQ</sequence>
<organism evidence="2 3">
    <name type="scientific">Petrolisthes cinctipes</name>
    <name type="common">Flat porcelain crab</name>
    <dbReference type="NCBI Taxonomy" id="88211"/>
    <lineage>
        <taxon>Eukaryota</taxon>
        <taxon>Metazoa</taxon>
        <taxon>Ecdysozoa</taxon>
        <taxon>Arthropoda</taxon>
        <taxon>Crustacea</taxon>
        <taxon>Multicrustacea</taxon>
        <taxon>Malacostraca</taxon>
        <taxon>Eumalacostraca</taxon>
        <taxon>Eucarida</taxon>
        <taxon>Decapoda</taxon>
        <taxon>Pleocyemata</taxon>
        <taxon>Anomura</taxon>
        <taxon>Galatheoidea</taxon>
        <taxon>Porcellanidae</taxon>
        <taxon>Petrolisthes</taxon>
    </lineage>
</organism>
<dbReference type="EMBL" id="JAWQEG010001245">
    <property type="protein sequence ID" value="KAK3881197.1"/>
    <property type="molecule type" value="Genomic_DNA"/>
</dbReference>
<feature type="non-terminal residue" evidence="2">
    <location>
        <position position="150"/>
    </location>
</feature>
<dbReference type="Proteomes" id="UP001286313">
    <property type="component" value="Unassembled WGS sequence"/>
</dbReference>
<keyword evidence="3" id="KW-1185">Reference proteome</keyword>